<dbReference type="Proteomes" id="UP001516400">
    <property type="component" value="Unassembled WGS sequence"/>
</dbReference>
<dbReference type="AlphaFoldDB" id="A0ABD2P8G5"/>
<evidence type="ECO:0000313" key="2">
    <source>
        <dbReference type="Proteomes" id="UP001516400"/>
    </source>
</evidence>
<sequence>MNLVKFLKHKLKKDVEKRIKDVDSQKISISENKSKAIREIIKSRTNTKYNSKDNSKLSPNDLNKFFAEIGEKLSGKKKTKTSVRKELPKKENTEQVASMFFAATLPAEIIQI</sequence>
<evidence type="ECO:0000313" key="1">
    <source>
        <dbReference type="EMBL" id="KAL3287018.1"/>
    </source>
</evidence>
<comment type="caution">
    <text evidence="1">The sequence shown here is derived from an EMBL/GenBank/DDBJ whole genome shotgun (WGS) entry which is preliminary data.</text>
</comment>
<protein>
    <submittedName>
        <fullName evidence="1">Uncharacterized protein</fullName>
    </submittedName>
</protein>
<keyword evidence="2" id="KW-1185">Reference proteome</keyword>
<accession>A0ABD2P8G5</accession>
<reference evidence="1 2" key="1">
    <citation type="journal article" date="2021" name="BMC Biol.">
        <title>Horizontally acquired antibacterial genes associated with adaptive radiation of ladybird beetles.</title>
        <authorList>
            <person name="Li H.S."/>
            <person name="Tang X.F."/>
            <person name="Huang Y.H."/>
            <person name="Xu Z.Y."/>
            <person name="Chen M.L."/>
            <person name="Du X.Y."/>
            <person name="Qiu B.Y."/>
            <person name="Chen P.T."/>
            <person name="Zhang W."/>
            <person name="Slipinski A."/>
            <person name="Escalona H.E."/>
            <person name="Waterhouse R.M."/>
            <person name="Zwick A."/>
            <person name="Pang H."/>
        </authorList>
    </citation>
    <scope>NUCLEOTIDE SEQUENCE [LARGE SCALE GENOMIC DNA]</scope>
    <source>
        <strain evidence="1">SYSU2018</strain>
    </source>
</reference>
<name>A0ABD2P8G5_9CUCU</name>
<feature type="non-terminal residue" evidence="1">
    <location>
        <position position="112"/>
    </location>
</feature>
<dbReference type="EMBL" id="JABFTP020000185">
    <property type="protein sequence ID" value="KAL3287018.1"/>
    <property type="molecule type" value="Genomic_DNA"/>
</dbReference>
<organism evidence="1 2">
    <name type="scientific">Cryptolaemus montrouzieri</name>
    <dbReference type="NCBI Taxonomy" id="559131"/>
    <lineage>
        <taxon>Eukaryota</taxon>
        <taxon>Metazoa</taxon>
        <taxon>Ecdysozoa</taxon>
        <taxon>Arthropoda</taxon>
        <taxon>Hexapoda</taxon>
        <taxon>Insecta</taxon>
        <taxon>Pterygota</taxon>
        <taxon>Neoptera</taxon>
        <taxon>Endopterygota</taxon>
        <taxon>Coleoptera</taxon>
        <taxon>Polyphaga</taxon>
        <taxon>Cucujiformia</taxon>
        <taxon>Coccinelloidea</taxon>
        <taxon>Coccinellidae</taxon>
        <taxon>Scymninae</taxon>
        <taxon>Scymnini</taxon>
        <taxon>Cryptolaemus</taxon>
    </lineage>
</organism>
<proteinExistence type="predicted"/>
<gene>
    <name evidence="1" type="ORF">HHI36_001504</name>
</gene>